<dbReference type="Proteomes" id="UP001479436">
    <property type="component" value="Unassembled WGS sequence"/>
</dbReference>
<evidence type="ECO:0000313" key="1">
    <source>
        <dbReference type="EMBL" id="KAK9760275.1"/>
    </source>
</evidence>
<sequence length="339" mass="38324">MSTRIIESFTRGNIGVFIDGDSPQMEAIQVKKERKGVIVKYEDPKRGWLDIEFIVGLDGIYKYGNNSAEGIQSPSNLVKYLAQVYIRIFNELYATFLEYEITEANLLWACDHRPYKDNGYYKYSWHATTNIEKDNRIFMFANVLEEAQFFKTLMAKLVQLADDGEIQASILLRQKQPDPSVYSKNRAFCLLHSSKYPGETTSLKQDATMNAIHTGTDLDYFPIYHSSFERICVVLPSIKGKHKEGGILVGSSPKVGNSSSASSNGDIHLSPVGNRTKRQWAINNGDRPCFDLSQVLEKTNTAQGNHFSICSLPSIERFAGAPGILRSFFRRCPREYDVV</sequence>
<comment type="caution">
    <text evidence="1">The sequence shown here is derived from an EMBL/GenBank/DDBJ whole genome shotgun (WGS) entry which is preliminary data.</text>
</comment>
<reference evidence="1 2" key="1">
    <citation type="submission" date="2023-04" db="EMBL/GenBank/DDBJ databases">
        <title>Genome of Basidiobolus ranarum AG-B5.</title>
        <authorList>
            <person name="Stajich J.E."/>
            <person name="Carter-House D."/>
            <person name="Gryganskyi A."/>
        </authorList>
    </citation>
    <scope>NUCLEOTIDE SEQUENCE [LARGE SCALE GENOMIC DNA]</scope>
    <source>
        <strain evidence="1 2">AG-B5</strain>
    </source>
</reference>
<name>A0ABR2WFI4_9FUNG</name>
<keyword evidence="2" id="KW-1185">Reference proteome</keyword>
<gene>
    <name evidence="1" type="ORF">K7432_015885</name>
</gene>
<dbReference type="EMBL" id="JASJQH010002329">
    <property type="protein sequence ID" value="KAK9760275.1"/>
    <property type="molecule type" value="Genomic_DNA"/>
</dbReference>
<protein>
    <submittedName>
        <fullName evidence="1">Uncharacterized protein</fullName>
    </submittedName>
</protein>
<proteinExistence type="predicted"/>
<evidence type="ECO:0000313" key="2">
    <source>
        <dbReference type="Proteomes" id="UP001479436"/>
    </source>
</evidence>
<organism evidence="1 2">
    <name type="scientific">Basidiobolus ranarum</name>
    <dbReference type="NCBI Taxonomy" id="34480"/>
    <lineage>
        <taxon>Eukaryota</taxon>
        <taxon>Fungi</taxon>
        <taxon>Fungi incertae sedis</taxon>
        <taxon>Zoopagomycota</taxon>
        <taxon>Entomophthoromycotina</taxon>
        <taxon>Basidiobolomycetes</taxon>
        <taxon>Basidiobolales</taxon>
        <taxon>Basidiobolaceae</taxon>
        <taxon>Basidiobolus</taxon>
    </lineage>
</organism>
<accession>A0ABR2WFI4</accession>